<dbReference type="InterPro" id="IPR001647">
    <property type="entry name" value="HTH_TetR"/>
</dbReference>
<dbReference type="Proteomes" id="UP000002941">
    <property type="component" value="Unassembled WGS sequence"/>
</dbReference>
<dbReference type="EMBL" id="AKFT01000061">
    <property type="protein sequence ID" value="EJF46462.1"/>
    <property type="molecule type" value="Genomic_DNA"/>
</dbReference>
<proteinExistence type="predicted"/>
<protein>
    <submittedName>
        <fullName evidence="4">Transcriptional regulator, TetR family</fullName>
    </submittedName>
</protein>
<accession>J0NNX0</accession>
<dbReference type="AlphaFoldDB" id="J0NNX0"/>
<dbReference type="GO" id="GO:0003677">
    <property type="term" value="F:DNA binding"/>
    <property type="evidence" value="ECO:0007669"/>
    <property type="project" value="UniProtKB-UniRule"/>
</dbReference>
<evidence type="ECO:0000256" key="1">
    <source>
        <dbReference type="ARBA" id="ARBA00023125"/>
    </source>
</evidence>
<comment type="caution">
    <text evidence="4">The sequence shown here is derived from an EMBL/GenBank/DDBJ whole genome shotgun (WGS) entry which is preliminary data.</text>
</comment>
<feature type="domain" description="HTH tetR-type" evidence="3">
    <location>
        <begin position="18"/>
        <end position="78"/>
    </location>
</feature>
<dbReference type="SUPFAM" id="SSF46689">
    <property type="entry name" value="Homeodomain-like"/>
    <property type="match status" value="1"/>
</dbReference>
<keyword evidence="1 2" id="KW-0238">DNA-binding</keyword>
<evidence type="ECO:0000256" key="2">
    <source>
        <dbReference type="PROSITE-ProRule" id="PRU00335"/>
    </source>
</evidence>
<dbReference type="InterPro" id="IPR009057">
    <property type="entry name" value="Homeodomain-like_sf"/>
</dbReference>
<dbReference type="Pfam" id="PF00440">
    <property type="entry name" value="TetR_N"/>
    <property type="match status" value="1"/>
</dbReference>
<dbReference type="InterPro" id="IPR036271">
    <property type="entry name" value="Tet_transcr_reg_TetR-rel_C_sf"/>
</dbReference>
<dbReference type="PROSITE" id="PS50977">
    <property type="entry name" value="HTH_TETR_2"/>
    <property type="match status" value="1"/>
</dbReference>
<dbReference type="SUPFAM" id="SSF48498">
    <property type="entry name" value="Tetracyclin repressor-like, C-terminal domain"/>
    <property type="match status" value="1"/>
</dbReference>
<dbReference type="RefSeq" id="WP_008730640.1">
    <property type="nucleotide sequence ID" value="NZ_AKFT01000061.1"/>
</dbReference>
<dbReference type="eggNOG" id="COG1309">
    <property type="taxonomic scope" value="Bacteria"/>
</dbReference>
<dbReference type="Gene3D" id="1.10.357.10">
    <property type="entry name" value="Tetracycline Repressor, domain 2"/>
    <property type="match status" value="1"/>
</dbReference>
<keyword evidence="5" id="KW-1185">Reference proteome</keyword>
<sequence>MAGTRKGTAEKRGFYHVGLDADKVIDAAVALSQGDGLATWTLRDLGERLGVAPSVIYHHVGGRETLSRHVVERILTLVGQPTTAMPWRQWFREALYPLRPVLTDYPGTARWLLLHGPVFPGAAPVVDSGIASLQQAGFGRHTALAYSSLVNTAMMTITTMDDRRLHKDDGPHDHATLMRSLSGVATDSTGISLLMSDLIAQFTGSAEEIAAAQDRYYRFVLERLMDGLEVGLDAGFDADLDAGLDAGPSA</sequence>
<reference evidence="4 5" key="1">
    <citation type="submission" date="2012-05" db="EMBL/GenBank/DDBJ databases">
        <authorList>
            <person name="Harkins D.M."/>
            <person name="Madupu R."/>
            <person name="Durkin A.S."/>
            <person name="Torralba M."/>
            <person name="Methe B."/>
            <person name="Sutton G.G."/>
            <person name="Nelson K.E."/>
        </authorList>
    </citation>
    <scope>NUCLEOTIDE SEQUENCE [LARGE SCALE GENOMIC DNA]</scope>
    <source>
        <strain evidence="4 5">F0489</strain>
    </source>
</reference>
<dbReference type="PATRIC" id="fig|1125718.3.peg.881"/>
<organism evidence="4 5">
    <name type="scientific">Actinomyces massiliensis F0489</name>
    <dbReference type="NCBI Taxonomy" id="1125718"/>
    <lineage>
        <taxon>Bacteria</taxon>
        <taxon>Bacillati</taxon>
        <taxon>Actinomycetota</taxon>
        <taxon>Actinomycetes</taxon>
        <taxon>Actinomycetales</taxon>
        <taxon>Actinomycetaceae</taxon>
        <taxon>Actinomyces</taxon>
    </lineage>
</organism>
<feature type="DNA-binding region" description="H-T-H motif" evidence="2">
    <location>
        <begin position="41"/>
        <end position="60"/>
    </location>
</feature>
<evidence type="ECO:0000259" key="3">
    <source>
        <dbReference type="PROSITE" id="PS50977"/>
    </source>
</evidence>
<evidence type="ECO:0000313" key="5">
    <source>
        <dbReference type="Proteomes" id="UP000002941"/>
    </source>
</evidence>
<dbReference type="OrthoDB" id="3173376at2"/>
<name>J0NNX0_9ACTO</name>
<gene>
    <name evidence="4" type="ORF">HMPREF1318_2940</name>
</gene>
<evidence type="ECO:0000313" key="4">
    <source>
        <dbReference type="EMBL" id="EJF46462.1"/>
    </source>
</evidence>